<evidence type="ECO:0000313" key="1">
    <source>
        <dbReference type="EMBL" id="MBB4631373.1"/>
    </source>
</evidence>
<sequence>MSTIAREKFATQVNTEILSEVRELAQREGRQIQALVDEALADLVEKHNRAKPRAHVMAAYQGSHARFAELYKNLAK</sequence>
<dbReference type="EMBL" id="JACHNZ010000008">
    <property type="protein sequence ID" value="MBB4631373.1"/>
    <property type="molecule type" value="Genomic_DNA"/>
</dbReference>
<proteinExistence type="predicted"/>
<organism evidence="1 2">
    <name type="scientific">Sphingosinicella soli</name>
    <dbReference type="NCBI Taxonomy" id="333708"/>
    <lineage>
        <taxon>Bacteria</taxon>
        <taxon>Pseudomonadati</taxon>
        <taxon>Pseudomonadota</taxon>
        <taxon>Alphaproteobacteria</taxon>
        <taxon>Sphingomonadales</taxon>
        <taxon>Sphingosinicellaceae</taxon>
        <taxon>Sphingosinicella</taxon>
    </lineage>
</organism>
<evidence type="ECO:0000313" key="2">
    <source>
        <dbReference type="Proteomes" id="UP000566324"/>
    </source>
</evidence>
<reference evidence="1 2" key="1">
    <citation type="submission" date="2020-08" db="EMBL/GenBank/DDBJ databases">
        <title>Genomic Encyclopedia of Type Strains, Phase IV (KMG-IV): sequencing the most valuable type-strain genomes for metagenomic binning, comparative biology and taxonomic classification.</title>
        <authorList>
            <person name="Goeker M."/>
        </authorList>
    </citation>
    <scope>NUCLEOTIDE SEQUENCE [LARGE SCALE GENOMIC DNA]</scope>
    <source>
        <strain evidence="1 2">DSM 17328</strain>
    </source>
</reference>
<protein>
    <submittedName>
        <fullName evidence="1">DNA integrity scanning protein DisA with diadenylate cyclase activity</fullName>
    </submittedName>
</protein>
<dbReference type="AlphaFoldDB" id="A0A7W7F886"/>
<accession>A0A7W7F886</accession>
<dbReference type="RefSeq" id="WP_184065935.1">
    <property type="nucleotide sequence ID" value="NZ_JACHNZ010000008.1"/>
</dbReference>
<keyword evidence="2" id="KW-1185">Reference proteome</keyword>
<gene>
    <name evidence="1" type="ORF">GGQ98_000981</name>
</gene>
<comment type="caution">
    <text evidence="1">The sequence shown here is derived from an EMBL/GenBank/DDBJ whole genome shotgun (WGS) entry which is preliminary data.</text>
</comment>
<name>A0A7W7F886_9SPHN</name>
<dbReference type="Proteomes" id="UP000566324">
    <property type="component" value="Unassembled WGS sequence"/>
</dbReference>